<keyword evidence="12" id="KW-1185">Reference proteome</keyword>
<dbReference type="STRING" id="34097.SAMN02745150_00606"/>
<dbReference type="OrthoDB" id="9810259at2"/>
<evidence type="ECO:0000256" key="6">
    <source>
        <dbReference type="ARBA" id="ARBA00022750"/>
    </source>
</evidence>
<dbReference type="EMBL" id="FOKY01000002">
    <property type="protein sequence ID" value="SFB75118.1"/>
    <property type="molecule type" value="Genomic_DNA"/>
</dbReference>
<dbReference type="PROSITE" id="PS00855">
    <property type="entry name" value="SPASE_II"/>
    <property type="match status" value="1"/>
</dbReference>
<dbReference type="GO" id="GO:0005886">
    <property type="term" value="C:plasma membrane"/>
    <property type="evidence" value="ECO:0007669"/>
    <property type="project" value="UniProtKB-SubCell"/>
</dbReference>
<dbReference type="UniPathway" id="UPA00665"/>
<protein>
    <recommendedName>
        <fullName evidence="10">Lipoprotein signal peptidase</fullName>
        <ecNumber evidence="10">3.4.23.36</ecNumber>
    </recommendedName>
    <alternativeName>
        <fullName evidence="10">Prolipoprotein signal peptidase</fullName>
    </alternativeName>
    <alternativeName>
        <fullName evidence="10">Signal peptidase II</fullName>
        <shortName evidence="10">SPase II</shortName>
    </alternativeName>
</protein>
<comment type="pathway">
    <text evidence="10">Protein modification; lipoprotein biosynthesis (signal peptide cleavage).</text>
</comment>
<keyword evidence="4 10" id="KW-0645">Protease</keyword>
<comment type="caution">
    <text evidence="10">Lacks conserved residue(s) required for the propagation of feature annotation.</text>
</comment>
<evidence type="ECO:0000256" key="1">
    <source>
        <dbReference type="ARBA" id="ARBA00006139"/>
    </source>
</evidence>
<feature type="transmembrane region" description="Helical" evidence="10">
    <location>
        <begin position="67"/>
        <end position="88"/>
    </location>
</feature>
<keyword evidence="8 10" id="KW-1133">Transmembrane helix</keyword>
<dbReference type="AlphaFoldDB" id="A0A1I1DQ12"/>
<dbReference type="GO" id="GO:0006508">
    <property type="term" value="P:proteolysis"/>
    <property type="evidence" value="ECO:0007669"/>
    <property type="project" value="UniProtKB-KW"/>
</dbReference>
<evidence type="ECO:0000256" key="5">
    <source>
        <dbReference type="ARBA" id="ARBA00022692"/>
    </source>
</evidence>
<evidence type="ECO:0000256" key="3">
    <source>
        <dbReference type="ARBA" id="ARBA00022519"/>
    </source>
</evidence>
<dbReference type="NCBIfam" id="TIGR00077">
    <property type="entry name" value="lspA"/>
    <property type="match status" value="1"/>
</dbReference>
<evidence type="ECO:0000256" key="8">
    <source>
        <dbReference type="ARBA" id="ARBA00022989"/>
    </source>
</evidence>
<dbReference type="Proteomes" id="UP000240042">
    <property type="component" value="Unassembled WGS sequence"/>
</dbReference>
<gene>
    <name evidence="10" type="primary">lspA</name>
    <name evidence="11" type="ORF">SAMN02745150_00606</name>
</gene>
<proteinExistence type="inferred from homology"/>
<comment type="similarity">
    <text evidence="1 10">Belongs to the peptidase A8 family.</text>
</comment>
<feature type="transmembrane region" description="Helical" evidence="10">
    <location>
        <begin position="108"/>
        <end position="129"/>
    </location>
</feature>
<evidence type="ECO:0000313" key="11">
    <source>
        <dbReference type="EMBL" id="SFB75118.1"/>
    </source>
</evidence>
<dbReference type="PANTHER" id="PTHR33695:SF1">
    <property type="entry name" value="LIPOPROTEIN SIGNAL PEPTIDASE"/>
    <property type="match status" value="1"/>
</dbReference>
<evidence type="ECO:0000256" key="7">
    <source>
        <dbReference type="ARBA" id="ARBA00022801"/>
    </source>
</evidence>
<comment type="catalytic activity">
    <reaction evidence="10">
        <text>Release of signal peptides from bacterial membrane prolipoproteins. Hydrolyzes -Xaa-Yaa-Zaa-|-(S,diacylglyceryl)Cys-, in which Xaa is hydrophobic (preferably Leu), and Yaa (Ala or Ser) and Zaa (Gly or Ala) have small, neutral side chains.</text>
        <dbReference type="EC" id="3.4.23.36"/>
    </reaction>
</comment>
<dbReference type="GO" id="GO:0004190">
    <property type="term" value="F:aspartic-type endopeptidase activity"/>
    <property type="evidence" value="ECO:0007669"/>
    <property type="project" value="UniProtKB-UniRule"/>
</dbReference>
<dbReference type="PANTHER" id="PTHR33695">
    <property type="entry name" value="LIPOPROTEIN SIGNAL PEPTIDASE"/>
    <property type="match status" value="1"/>
</dbReference>
<reference evidence="12" key="1">
    <citation type="submission" date="2016-10" db="EMBL/GenBank/DDBJ databases">
        <authorList>
            <person name="Varghese N."/>
            <person name="Submissions S."/>
        </authorList>
    </citation>
    <scope>NUCLEOTIDE SEQUENCE [LARGE SCALE GENOMIC DNA]</scope>
    <source>
        <strain evidence="12">ATCC 43811</strain>
    </source>
</reference>
<feature type="transmembrane region" description="Helical" evidence="10">
    <location>
        <begin position="141"/>
        <end position="165"/>
    </location>
</feature>
<keyword evidence="9 10" id="KW-0472">Membrane</keyword>
<organism evidence="11 12">
    <name type="scientific">Brevinema andersonii</name>
    <dbReference type="NCBI Taxonomy" id="34097"/>
    <lineage>
        <taxon>Bacteria</taxon>
        <taxon>Pseudomonadati</taxon>
        <taxon>Spirochaetota</taxon>
        <taxon>Spirochaetia</taxon>
        <taxon>Brevinematales</taxon>
        <taxon>Brevinemataceae</taxon>
        <taxon>Brevinema</taxon>
    </lineage>
</organism>
<evidence type="ECO:0000313" key="12">
    <source>
        <dbReference type="Proteomes" id="UP000240042"/>
    </source>
</evidence>
<dbReference type="InterPro" id="IPR001872">
    <property type="entry name" value="Peptidase_A8"/>
</dbReference>
<dbReference type="HAMAP" id="MF_00161">
    <property type="entry name" value="LspA"/>
    <property type="match status" value="1"/>
</dbReference>
<evidence type="ECO:0000256" key="9">
    <source>
        <dbReference type="ARBA" id="ARBA00023136"/>
    </source>
</evidence>
<feature type="active site" evidence="10">
    <location>
        <position position="148"/>
    </location>
</feature>
<keyword evidence="6 10" id="KW-0064">Aspartyl protease</keyword>
<dbReference type="Pfam" id="PF01252">
    <property type="entry name" value="Peptidase_A8"/>
    <property type="match status" value="1"/>
</dbReference>
<keyword evidence="5 10" id="KW-0812">Transmembrane</keyword>
<evidence type="ECO:0000256" key="2">
    <source>
        <dbReference type="ARBA" id="ARBA00022475"/>
    </source>
</evidence>
<comment type="subcellular location">
    <subcellularLocation>
        <location evidence="10">Cell membrane</location>
        <topology evidence="10">Multi-pass membrane protein</topology>
    </subcellularLocation>
</comment>
<keyword evidence="2 10" id="KW-1003">Cell membrane</keyword>
<keyword evidence="7 10" id="KW-0378">Hydrolase</keyword>
<keyword evidence="3" id="KW-0997">Cell inner membrane</keyword>
<name>A0A1I1DQ12_BREAD</name>
<accession>A0A1I1DQ12</accession>
<evidence type="ECO:0000256" key="4">
    <source>
        <dbReference type="ARBA" id="ARBA00022670"/>
    </source>
</evidence>
<dbReference type="RefSeq" id="WP_092318488.1">
    <property type="nucleotide sequence ID" value="NZ_FOKY01000002.1"/>
</dbReference>
<sequence length="173" mass="19813">MKKNILFLLIAPIVTILDLTAKNWVLSYTKNQPYPISNSIEVLGDFFRITYVRNYGITFGLLNNLPIPYTVVILSITSLAALWILFYFYRNLNILVQEKAYKASKVALMMIFGGAMGNIIDRIIHGYVVDFLDFGIKSYRWYTFNLADTFIVSGCILLGLMMTIFPQPSQKNK</sequence>
<feature type="active site" evidence="10">
    <location>
        <position position="130"/>
    </location>
</feature>
<comment type="function">
    <text evidence="10">This protein specifically catalyzes the removal of signal peptides from prolipoproteins.</text>
</comment>
<evidence type="ECO:0000256" key="10">
    <source>
        <dbReference type="HAMAP-Rule" id="MF_00161"/>
    </source>
</evidence>
<dbReference type="EC" id="3.4.23.36" evidence="10"/>